<evidence type="ECO:0000256" key="4">
    <source>
        <dbReference type="ARBA" id="ARBA00022801"/>
    </source>
</evidence>
<dbReference type="SUPFAM" id="SSF51206">
    <property type="entry name" value="cAMP-binding domain-like"/>
    <property type="match status" value="1"/>
</dbReference>
<reference evidence="12 13" key="1">
    <citation type="journal article" date="2014" name="BMC Genomics">
        <title>Architecture and functions of a multipartite genome of the methylotrophic bacterium Paracoccus aminophilus JCM 7686, containing primary and secondary chromids.</title>
        <authorList>
            <person name="Dziewit L."/>
            <person name="Czarnecki J."/>
            <person name="Wibberg D."/>
            <person name="Radlinska M."/>
            <person name="Mrozek P."/>
            <person name="Szymczak M."/>
            <person name="Schluter A."/>
            <person name="Puhler A."/>
            <person name="Bartosik D."/>
        </authorList>
    </citation>
    <scope>NUCLEOTIDE SEQUENCE [LARGE SCALE GENOMIC DNA]</scope>
    <source>
        <strain evidence="12">JCM 7686</strain>
        <plasmid evidence="13">Plasmid pAMI5</plasmid>
    </source>
</reference>
<dbReference type="InterPro" id="IPR016035">
    <property type="entry name" value="Acyl_Trfase/lysoPLipase"/>
</dbReference>
<evidence type="ECO:0000259" key="11">
    <source>
        <dbReference type="PROSITE" id="PS51635"/>
    </source>
</evidence>
<dbReference type="EC" id="3.1.1.5" evidence="12"/>
<dbReference type="PATRIC" id="fig|1367847.3.peg.4129"/>
<dbReference type="Gene3D" id="2.60.120.10">
    <property type="entry name" value="Jelly Rolls"/>
    <property type="match status" value="1"/>
</dbReference>
<keyword evidence="6" id="KW-1133">Transmembrane helix</keyword>
<keyword evidence="7 9" id="KW-0443">Lipid metabolism</keyword>
<dbReference type="GO" id="GO:0004622">
    <property type="term" value="F:phosphatidylcholine lysophospholipase activity"/>
    <property type="evidence" value="ECO:0007669"/>
    <property type="project" value="UniProtKB-EC"/>
</dbReference>
<dbReference type="RefSeq" id="WP_020952933.1">
    <property type="nucleotide sequence ID" value="NC_022043.1"/>
</dbReference>
<evidence type="ECO:0000256" key="6">
    <source>
        <dbReference type="ARBA" id="ARBA00022989"/>
    </source>
</evidence>
<dbReference type="OrthoDB" id="5290098at2"/>
<sequence length="608" mass="65591">MTLSSSELPPSAQELLRDLSPEDRGLVLQMAQILRVPRGKVLVHQGEPADCVYFVLRGKFEVLRDRSRVLAEIGPGEPIGEIAFFAGLTRTADVTATRDSDVMSLDRDAYAELSRRVPAFTQAILRSFGRRLAAATSTAPALAPRAPGTIGICQAGATPMPERLVRQLCAALGQSGHAAPIGFRDLPADRDPSQSAAVSDWLAMRERAQGRLLLITGEGNADWDRTALSQCDFLLLIGAADEGHAGPVALGALETFALPLFRQEHVSLLLWRESQSDPIRETANWLGPRAPHLHHHLALDNPGDLARLVRFLNGTALGAVFGGGGALGAGHIGVLRALFDAGAVFDLFGGTSIGSSIAIEMARNPVMAGKLDVFEEFFLKRRSLSKLNIPLYSVFDHSHFDTELRVEFGKNRLEDLPLNAFAVATSLSTNEIVVLRQGLCWQAVRASAAIPAVLPPFVTETGDVLVDGAIIDNVPTAVMRQLKPGPNIAVILSPDEDWRVRSAYENLPSRRRLAGQIVLRRHSATDFPKIMEVVGRAMMVTSSRTLRQPAHPDDLLLMPPSVPGMGLLDWKSVRAQEAAAYEFTLRRLDAAGGLAGLLAGPAPKDPNE</sequence>
<dbReference type="InterPro" id="IPR018488">
    <property type="entry name" value="cNMP-bd_CS"/>
</dbReference>
<evidence type="ECO:0000256" key="7">
    <source>
        <dbReference type="ARBA" id="ARBA00023098"/>
    </source>
</evidence>
<keyword evidence="8" id="KW-0472">Membrane</keyword>
<keyword evidence="12" id="KW-0614">Plasmid</keyword>
<dbReference type="InterPro" id="IPR014710">
    <property type="entry name" value="RmlC-like_jellyroll"/>
</dbReference>
<dbReference type="CDD" id="cd00038">
    <property type="entry name" value="CAP_ED"/>
    <property type="match status" value="1"/>
</dbReference>
<dbReference type="KEGG" id="pami:JCM7686_pAMI5p096"/>
<feature type="short sequence motif" description="GXSXG" evidence="9">
    <location>
        <begin position="350"/>
        <end position="354"/>
    </location>
</feature>
<keyword evidence="4 9" id="KW-0378">Hydrolase</keyword>
<keyword evidence="5 9" id="KW-0442">Lipid degradation</keyword>
<feature type="domain" description="PNPLA" evidence="11">
    <location>
        <begin position="319"/>
        <end position="480"/>
    </location>
</feature>
<dbReference type="InterPro" id="IPR018490">
    <property type="entry name" value="cNMP-bd_dom_sf"/>
</dbReference>
<dbReference type="GO" id="GO:0016020">
    <property type="term" value="C:membrane"/>
    <property type="evidence" value="ECO:0007669"/>
    <property type="project" value="UniProtKB-SubCell"/>
</dbReference>
<keyword evidence="3" id="KW-0812">Transmembrane</keyword>
<dbReference type="PROSITE" id="PS51635">
    <property type="entry name" value="PNPLA"/>
    <property type="match status" value="1"/>
</dbReference>
<evidence type="ECO:0000256" key="2">
    <source>
        <dbReference type="ARBA" id="ARBA00006636"/>
    </source>
</evidence>
<dbReference type="GO" id="GO:0016042">
    <property type="term" value="P:lipid catabolic process"/>
    <property type="evidence" value="ECO:0007669"/>
    <property type="project" value="UniProtKB-UniRule"/>
</dbReference>
<dbReference type="InterPro" id="IPR002641">
    <property type="entry name" value="PNPLA_dom"/>
</dbReference>
<dbReference type="InterPro" id="IPR056556">
    <property type="entry name" value="NTE1_P-loop_dom"/>
</dbReference>
<protein>
    <submittedName>
        <fullName evidence="12">Cyclic nucleotide-binding protein</fullName>
        <ecNumber evidence="12">3.1.1.5</ecNumber>
    </submittedName>
</protein>
<dbReference type="PANTHER" id="PTHR14226:SF29">
    <property type="entry name" value="NEUROPATHY TARGET ESTERASE SWS"/>
    <property type="match status" value="1"/>
</dbReference>
<dbReference type="AlphaFoldDB" id="S5Y0Y8"/>
<dbReference type="PANTHER" id="PTHR14226">
    <property type="entry name" value="NEUROPATHY TARGET ESTERASE/SWISS CHEESE D.MELANOGASTER"/>
    <property type="match status" value="1"/>
</dbReference>
<accession>S5Y0Y8</accession>
<feature type="short sequence motif" description="DGA/G" evidence="9">
    <location>
        <begin position="467"/>
        <end position="469"/>
    </location>
</feature>
<evidence type="ECO:0000256" key="9">
    <source>
        <dbReference type="PROSITE-ProRule" id="PRU01161"/>
    </source>
</evidence>
<dbReference type="SUPFAM" id="SSF52151">
    <property type="entry name" value="FabD/lysophospholipase-like"/>
    <property type="match status" value="1"/>
</dbReference>
<dbReference type="HOGENOM" id="CLU_000960_1_3_5"/>
<organism evidence="12 13">
    <name type="scientific">Paracoccus aminophilus JCM 7686</name>
    <dbReference type="NCBI Taxonomy" id="1367847"/>
    <lineage>
        <taxon>Bacteria</taxon>
        <taxon>Pseudomonadati</taxon>
        <taxon>Pseudomonadota</taxon>
        <taxon>Alphaproteobacteria</taxon>
        <taxon>Rhodobacterales</taxon>
        <taxon>Paracoccaceae</taxon>
        <taxon>Paracoccus</taxon>
    </lineage>
</organism>
<dbReference type="Proteomes" id="UP000015480">
    <property type="component" value="Plasmid pAMI5"/>
</dbReference>
<keyword evidence="13" id="KW-1185">Reference proteome</keyword>
<evidence type="ECO:0000259" key="10">
    <source>
        <dbReference type="PROSITE" id="PS50042"/>
    </source>
</evidence>
<dbReference type="EMBL" id="CP006653">
    <property type="protein sequence ID" value="AGT11162.1"/>
    <property type="molecule type" value="Genomic_DNA"/>
</dbReference>
<feature type="active site" description="Nucleophile" evidence="9">
    <location>
        <position position="352"/>
    </location>
</feature>
<comment type="subcellular location">
    <subcellularLocation>
        <location evidence="1">Membrane</location>
    </subcellularLocation>
</comment>
<feature type="active site" description="Proton acceptor" evidence="9">
    <location>
        <position position="467"/>
    </location>
</feature>
<dbReference type="Pfam" id="PF01734">
    <property type="entry name" value="Patatin"/>
    <property type="match status" value="1"/>
</dbReference>
<feature type="domain" description="Cyclic nucleotide-binding" evidence="10">
    <location>
        <begin position="15"/>
        <end position="131"/>
    </location>
</feature>
<geneLocation type="plasmid" evidence="12 13">
    <name>pAMI5</name>
</geneLocation>
<name>S5Y0Y8_PARAH</name>
<gene>
    <name evidence="12" type="ORF">JCM7686_pAMI5p096</name>
</gene>
<evidence type="ECO:0000256" key="8">
    <source>
        <dbReference type="ARBA" id="ARBA00023136"/>
    </source>
</evidence>
<evidence type="ECO:0000313" key="13">
    <source>
        <dbReference type="Proteomes" id="UP000015480"/>
    </source>
</evidence>
<dbReference type="InterPro" id="IPR000595">
    <property type="entry name" value="cNMP-bd_dom"/>
</dbReference>
<comment type="similarity">
    <text evidence="2">Belongs to the NTE family.</text>
</comment>
<dbReference type="Pfam" id="PF00027">
    <property type="entry name" value="cNMP_binding"/>
    <property type="match status" value="1"/>
</dbReference>
<evidence type="ECO:0000256" key="3">
    <source>
        <dbReference type="ARBA" id="ARBA00022692"/>
    </source>
</evidence>
<dbReference type="InterPro" id="IPR050301">
    <property type="entry name" value="NTE"/>
</dbReference>
<dbReference type="SMART" id="SM00100">
    <property type="entry name" value="cNMP"/>
    <property type="match status" value="1"/>
</dbReference>
<evidence type="ECO:0000256" key="1">
    <source>
        <dbReference type="ARBA" id="ARBA00004370"/>
    </source>
</evidence>
<feature type="short sequence motif" description="GXGXXG" evidence="9">
    <location>
        <begin position="323"/>
        <end position="328"/>
    </location>
</feature>
<proteinExistence type="inferred from homology"/>
<dbReference type="Pfam" id="PF24179">
    <property type="entry name" value="NTE_Ploop"/>
    <property type="match status" value="1"/>
</dbReference>
<evidence type="ECO:0000256" key="5">
    <source>
        <dbReference type="ARBA" id="ARBA00022963"/>
    </source>
</evidence>
<dbReference type="Gene3D" id="3.40.1090.10">
    <property type="entry name" value="Cytosolic phospholipase A2 catalytic domain"/>
    <property type="match status" value="1"/>
</dbReference>
<dbReference type="PROSITE" id="PS50042">
    <property type="entry name" value="CNMP_BINDING_3"/>
    <property type="match status" value="1"/>
</dbReference>
<dbReference type="PROSITE" id="PS00888">
    <property type="entry name" value="CNMP_BINDING_1"/>
    <property type="match status" value="1"/>
</dbReference>
<evidence type="ECO:0000313" key="12">
    <source>
        <dbReference type="EMBL" id="AGT11162.1"/>
    </source>
</evidence>